<evidence type="ECO:0000313" key="2">
    <source>
        <dbReference type="EMBL" id="CAI9946710.1"/>
    </source>
</evidence>
<evidence type="ECO:0000256" key="1">
    <source>
        <dbReference type="SAM" id="Coils"/>
    </source>
</evidence>
<reference evidence="3 4" key="2">
    <citation type="submission" date="2024-07" db="EMBL/GenBank/DDBJ databases">
        <authorList>
            <person name="Akdeniz Z."/>
        </authorList>
    </citation>
    <scope>NUCLEOTIDE SEQUENCE [LARGE SCALE GENOMIC DNA]</scope>
</reference>
<evidence type="ECO:0000313" key="3">
    <source>
        <dbReference type="EMBL" id="CAL6050906.1"/>
    </source>
</evidence>
<comment type="caution">
    <text evidence="2">The sequence shown here is derived from an EMBL/GenBank/DDBJ whole genome shotgun (WGS) entry which is preliminary data.</text>
</comment>
<protein>
    <submittedName>
        <fullName evidence="3">Hypothetical_protein</fullName>
    </submittedName>
</protein>
<organism evidence="2">
    <name type="scientific">Hexamita inflata</name>
    <dbReference type="NCBI Taxonomy" id="28002"/>
    <lineage>
        <taxon>Eukaryota</taxon>
        <taxon>Metamonada</taxon>
        <taxon>Diplomonadida</taxon>
        <taxon>Hexamitidae</taxon>
        <taxon>Hexamitinae</taxon>
        <taxon>Hexamita</taxon>
    </lineage>
</organism>
<evidence type="ECO:0000313" key="4">
    <source>
        <dbReference type="Proteomes" id="UP001642409"/>
    </source>
</evidence>
<dbReference type="Proteomes" id="UP001642409">
    <property type="component" value="Unassembled WGS sequence"/>
</dbReference>
<dbReference type="EMBL" id="CATOUU010000764">
    <property type="protein sequence ID" value="CAI9946710.1"/>
    <property type="molecule type" value="Genomic_DNA"/>
</dbReference>
<dbReference type="AlphaFoldDB" id="A0AA86PUT4"/>
<reference evidence="2" key="1">
    <citation type="submission" date="2023-06" db="EMBL/GenBank/DDBJ databases">
        <authorList>
            <person name="Kurt Z."/>
        </authorList>
    </citation>
    <scope>NUCLEOTIDE SEQUENCE</scope>
</reference>
<sequence length="210" mass="25358">MQQIRNEAIREIKAADNQMAKTKVIDFRVHKAMKEIEVKQQQAERIKQSKQSVQENKEMQNLVRQKVLEDKLKRQDKLITLKHSTSNIEDNMTPNQNKRRYEQEKAEENYRKEYAHYLKQCAEINAMNEKRKFEQQKLRSLKSVLEAEDKQQRKLVDLRKQMVSQQLEEKDKATKRMENELVRQKQLQSNLEKMQYRKILEDIKVKQGLM</sequence>
<feature type="coiled-coil region" evidence="1">
    <location>
        <begin position="29"/>
        <end position="56"/>
    </location>
</feature>
<feature type="coiled-coil region" evidence="1">
    <location>
        <begin position="124"/>
        <end position="190"/>
    </location>
</feature>
<accession>A0AA86PUT4</accession>
<dbReference type="EMBL" id="CAXDID020000186">
    <property type="protein sequence ID" value="CAL6050906.1"/>
    <property type="molecule type" value="Genomic_DNA"/>
</dbReference>
<keyword evidence="1" id="KW-0175">Coiled coil</keyword>
<keyword evidence="4" id="KW-1185">Reference proteome</keyword>
<gene>
    <name evidence="2" type="ORF">HINF_LOCUS34355</name>
    <name evidence="3" type="ORF">HINF_LOCUS44113</name>
</gene>
<name>A0AA86PUT4_9EUKA</name>
<proteinExistence type="predicted"/>